<accession>A0AAD9H8P3</accession>
<organism evidence="2 3">
    <name type="scientific">Colletotrichum zoysiae</name>
    <dbReference type="NCBI Taxonomy" id="1216348"/>
    <lineage>
        <taxon>Eukaryota</taxon>
        <taxon>Fungi</taxon>
        <taxon>Dikarya</taxon>
        <taxon>Ascomycota</taxon>
        <taxon>Pezizomycotina</taxon>
        <taxon>Sordariomycetes</taxon>
        <taxon>Hypocreomycetidae</taxon>
        <taxon>Glomerellales</taxon>
        <taxon>Glomerellaceae</taxon>
        <taxon>Colletotrichum</taxon>
        <taxon>Colletotrichum graminicola species complex</taxon>
    </lineage>
</organism>
<keyword evidence="3" id="KW-1185">Reference proteome</keyword>
<proteinExistence type="predicted"/>
<dbReference type="Proteomes" id="UP001232148">
    <property type="component" value="Unassembled WGS sequence"/>
</dbReference>
<feature type="compositionally biased region" description="Basic and acidic residues" evidence="1">
    <location>
        <begin position="48"/>
        <end position="66"/>
    </location>
</feature>
<feature type="compositionally biased region" description="Polar residues" evidence="1">
    <location>
        <begin position="111"/>
        <end position="122"/>
    </location>
</feature>
<dbReference type="AlphaFoldDB" id="A0AAD9H8P3"/>
<name>A0AAD9H8P3_9PEZI</name>
<comment type="caution">
    <text evidence="2">The sequence shown here is derived from an EMBL/GenBank/DDBJ whole genome shotgun (WGS) entry which is preliminary data.</text>
</comment>
<sequence>MDFIPLWYEYARTKTCQRGPARHIEVRLEISALRHPASAIDGPSYPETRVDDPQTGHRPRCADPRQRPPSADPEAEVNSSGEGPTRWTVGSGYVVRDVARSRPREPRMPEQSPSFLSFSRWQCSREPSMLN</sequence>
<feature type="compositionally biased region" description="Basic and acidic residues" evidence="1">
    <location>
        <begin position="97"/>
        <end position="108"/>
    </location>
</feature>
<dbReference type="EMBL" id="MU842969">
    <property type="protein sequence ID" value="KAK2024293.1"/>
    <property type="molecule type" value="Genomic_DNA"/>
</dbReference>
<reference evidence="2" key="1">
    <citation type="submission" date="2021-06" db="EMBL/GenBank/DDBJ databases">
        <title>Comparative genomics, transcriptomics and evolutionary studies reveal genomic signatures of adaptation to plant cell wall in hemibiotrophic fungi.</title>
        <authorList>
            <consortium name="DOE Joint Genome Institute"/>
            <person name="Baroncelli R."/>
            <person name="Diaz J.F."/>
            <person name="Benocci T."/>
            <person name="Peng M."/>
            <person name="Battaglia E."/>
            <person name="Haridas S."/>
            <person name="Andreopoulos W."/>
            <person name="Labutti K."/>
            <person name="Pangilinan J."/>
            <person name="Floch G.L."/>
            <person name="Makela M.R."/>
            <person name="Henrissat B."/>
            <person name="Grigoriev I.V."/>
            <person name="Crouch J.A."/>
            <person name="De Vries R.P."/>
            <person name="Sukno S.A."/>
            <person name="Thon M.R."/>
        </authorList>
    </citation>
    <scope>NUCLEOTIDE SEQUENCE</scope>
    <source>
        <strain evidence="2">MAFF235873</strain>
    </source>
</reference>
<evidence type="ECO:0000256" key="1">
    <source>
        <dbReference type="SAM" id="MobiDB-lite"/>
    </source>
</evidence>
<protein>
    <submittedName>
        <fullName evidence="2">Uncharacterized protein</fullName>
    </submittedName>
</protein>
<gene>
    <name evidence="2" type="ORF">LX32DRAFT_110061</name>
</gene>
<evidence type="ECO:0000313" key="3">
    <source>
        <dbReference type="Proteomes" id="UP001232148"/>
    </source>
</evidence>
<evidence type="ECO:0000313" key="2">
    <source>
        <dbReference type="EMBL" id="KAK2024293.1"/>
    </source>
</evidence>
<feature type="region of interest" description="Disordered" evidence="1">
    <location>
        <begin position="35"/>
        <end position="131"/>
    </location>
</feature>